<dbReference type="Gene3D" id="3.40.50.2000">
    <property type="entry name" value="Glycogen Phosphorylase B"/>
    <property type="match status" value="2"/>
</dbReference>
<dbReference type="Proteomes" id="UP001142153">
    <property type="component" value="Unassembled WGS sequence"/>
</dbReference>
<evidence type="ECO:0000256" key="1">
    <source>
        <dbReference type="ARBA" id="ARBA00022676"/>
    </source>
</evidence>
<name>A0ABT4PRU4_9MYCO</name>
<evidence type="ECO:0000313" key="4">
    <source>
        <dbReference type="EMBL" id="MCZ8379278.1"/>
    </source>
</evidence>
<proteinExistence type="predicted"/>
<comment type="caution">
    <text evidence="4">The sequence shown here is derived from an EMBL/GenBank/DDBJ whole genome shotgun (WGS) entry which is preliminary data.</text>
</comment>
<keyword evidence="1" id="KW-0328">Glycosyltransferase</keyword>
<dbReference type="PANTHER" id="PTHR45947">
    <property type="entry name" value="SULFOQUINOVOSYL TRANSFERASE SQD2"/>
    <property type="match status" value="1"/>
</dbReference>
<dbReference type="InterPro" id="IPR050194">
    <property type="entry name" value="Glycosyltransferase_grp1"/>
</dbReference>
<gene>
    <name evidence="4" type="ORF">O6P37_10420</name>
</gene>
<keyword evidence="5" id="KW-1185">Reference proteome</keyword>
<evidence type="ECO:0000259" key="3">
    <source>
        <dbReference type="Pfam" id="PF13579"/>
    </source>
</evidence>
<protein>
    <submittedName>
        <fullName evidence="4">Glycosyltransferase family 4 protein</fullName>
    </submittedName>
</protein>
<dbReference type="EMBL" id="JAPZPY010000003">
    <property type="protein sequence ID" value="MCZ8379278.1"/>
    <property type="molecule type" value="Genomic_DNA"/>
</dbReference>
<dbReference type="PANTHER" id="PTHR45947:SF3">
    <property type="entry name" value="SULFOQUINOVOSYL TRANSFERASE SQD2"/>
    <property type="match status" value="1"/>
</dbReference>
<feature type="domain" description="Glycosyltransferase subfamily 4-like N-terminal" evidence="3">
    <location>
        <begin position="25"/>
        <end position="198"/>
    </location>
</feature>
<dbReference type="Pfam" id="PF13579">
    <property type="entry name" value="Glyco_trans_4_4"/>
    <property type="match status" value="1"/>
</dbReference>
<evidence type="ECO:0000256" key="2">
    <source>
        <dbReference type="ARBA" id="ARBA00022679"/>
    </source>
</evidence>
<dbReference type="RefSeq" id="WP_269893980.1">
    <property type="nucleotide sequence ID" value="NZ_JAPZPY010000003.1"/>
</dbReference>
<dbReference type="Pfam" id="PF13692">
    <property type="entry name" value="Glyco_trans_1_4"/>
    <property type="match status" value="1"/>
</dbReference>
<dbReference type="SUPFAM" id="SSF53756">
    <property type="entry name" value="UDP-Glycosyltransferase/glycogen phosphorylase"/>
    <property type="match status" value="1"/>
</dbReference>
<evidence type="ECO:0000313" key="5">
    <source>
        <dbReference type="Proteomes" id="UP001142153"/>
    </source>
</evidence>
<organism evidence="4 5">
    <name type="scientific">Mycobacterium hippophais</name>
    <dbReference type="NCBI Taxonomy" id="3016340"/>
    <lineage>
        <taxon>Bacteria</taxon>
        <taxon>Bacillati</taxon>
        <taxon>Actinomycetota</taxon>
        <taxon>Actinomycetes</taxon>
        <taxon>Mycobacteriales</taxon>
        <taxon>Mycobacteriaceae</taxon>
        <taxon>Mycobacterium</taxon>
    </lineage>
</organism>
<dbReference type="CDD" id="cd03794">
    <property type="entry name" value="GT4_WbuB-like"/>
    <property type="match status" value="1"/>
</dbReference>
<reference evidence="4" key="1">
    <citation type="submission" date="2022-12" db="EMBL/GenBank/DDBJ databases">
        <authorList>
            <person name="Deng Y."/>
            <person name="Zhang Y.-Q."/>
        </authorList>
    </citation>
    <scope>NUCLEOTIDE SEQUENCE</scope>
    <source>
        <strain evidence="4">CPCC 205372</strain>
    </source>
</reference>
<dbReference type="InterPro" id="IPR028098">
    <property type="entry name" value="Glyco_trans_4-like_N"/>
</dbReference>
<sequence length="409" mass="43142">MAGLDVCVVAILFRPDRTGSAALNNMFVDTLVRSGANVHLVTGVPHYPEWAVTDSHYRRGLRWHEGDDRLRVTRVRHAVPPRPGVIGRLRLEASFAALSAPYVRASKASVIVAITPPVGAMLAAQVGRRGRPVGVIVHDLSGNAAVQSGTAGGKLAGAIGKTEYGLLARADKVGVITRRFVPDITSNGVAAERISEVPIASQFESAGLTPAEARRALGWEEGRRTIVHTGNIGMKQGLEHVLAAARAAQSAGTDVSFVFVGDGNQRSELERQSADLRNVRFLGLVPDDQYPTVLAAADILLLHERPGVQQMSLPSKLTSYVTARRPILAAVDAAGITHSLLESHGAAMTVPSGNVTALLDAIDVLHSDGARAEDVIAGAQRMAAAEFSTEQAGSAIRRFVRELASPGSG</sequence>
<keyword evidence="2" id="KW-0808">Transferase</keyword>
<accession>A0ABT4PRU4</accession>